<evidence type="ECO:0000313" key="2">
    <source>
        <dbReference type="Proteomes" id="UP001062846"/>
    </source>
</evidence>
<accession>A0ACC0NR01</accession>
<sequence>MDQREKNQLHSPGICYRLLNSFRKRFAETSLKLAIFGCLFSRGLALCRGLSASIVQHLGQGMALCRGLSDSIVQHLASQAVKPVILGPPAQDRRPSQGHQACVESEQASTVLGVSTSLPSLSSNCSDFIKELQPIQDTGSTEVVTPKSATQAKGPPKKMVSINDRAEVVRYKSKEKKKKNATEREKDEETKPLKSILKVGSNLK</sequence>
<dbReference type="Proteomes" id="UP001062846">
    <property type="component" value="Chromosome 5"/>
</dbReference>
<comment type="caution">
    <text evidence="1">The sequence shown here is derived from an EMBL/GenBank/DDBJ whole genome shotgun (WGS) entry which is preliminary data.</text>
</comment>
<evidence type="ECO:0000313" key="1">
    <source>
        <dbReference type="EMBL" id="KAI8555787.1"/>
    </source>
</evidence>
<dbReference type="EMBL" id="CM046392">
    <property type="protein sequence ID" value="KAI8555787.1"/>
    <property type="molecule type" value="Genomic_DNA"/>
</dbReference>
<organism evidence="1 2">
    <name type="scientific">Rhododendron molle</name>
    <name type="common">Chinese azalea</name>
    <name type="synonym">Azalea mollis</name>
    <dbReference type="NCBI Taxonomy" id="49168"/>
    <lineage>
        <taxon>Eukaryota</taxon>
        <taxon>Viridiplantae</taxon>
        <taxon>Streptophyta</taxon>
        <taxon>Embryophyta</taxon>
        <taxon>Tracheophyta</taxon>
        <taxon>Spermatophyta</taxon>
        <taxon>Magnoliopsida</taxon>
        <taxon>eudicotyledons</taxon>
        <taxon>Gunneridae</taxon>
        <taxon>Pentapetalae</taxon>
        <taxon>asterids</taxon>
        <taxon>Ericales</taxon>
        <taxon>Ericaceae</taxon>
        <taxon>Ericoideae</taxon>
        <taxon>Rhodoreae</taxon>
        <taxon>Rhododendron</taxon>
    </lineage>
</organism>
<keyword evidence="2" id="KW-1185">Reference proteome</keyword>
<reference evidence="1" key="1">
    <citation type="submission" date="2022-02" db="EMBL/GenBank/DDBJ databases">
        <title>Plant Genome Project.</title>
        <authorList>
            <person name="Zhang R.-G."/>
        </authorList>
    </citation>
    <scope>NUCLEOTIDE SEQUENCE</scope>
    <source>
        <strain evidence="1">AT1</strain>
    </source>
</reference>
<protein>
    <submittedName>
        <fullName evidence="1">Uncharacterized protein</fullName>
    </submittedName>
</protein>
<gene>
    <name evidence="1" type="ORF">RHMOL_Rhmol05G0201300</name>
</gene>
<name>A0ACC0NR01_RHOML</name>
<proteinExistence type="predicted"/>